<evidence type="ECO:0000256" key="2">
    <source>
        <dbReference type="ARBA" id="ARBA00022448"/>
    </source>
</evidence>
<feature type="transmembrane region" description="Helical" evidence="9">
    <location>
        <begin position="12"/>
        <end position="31"/>
    </location>
</feature>
<evidence type="ECO:0000256" key="4">
    <source>
        <dbReference type="ARBA" id="ARBA00022597"/>
    </source>
</evidence>
<reference evidence="10 11" key="1">
    <citation type="submission" date="2018-05" db="EMBL/GenBank/DDBJ databases">
        <title>Genomic Encyclopedia of Type Strains, Phase IV (KMG-V): Genome sequencing to study the core and pangenomes of soil and plant-associated prokaryotes.</title>
        <authorList>
            <person name="Whitman W."/>
        </authorList>
    </citation>
    <scope>NUCLEOTIDE SEQUENCE [LARGE SCALE GENOMIC DNA]</scope>
    <source>
        <strain evidence="10 11">SLV-132</strain>
    </source>
</reference>
<feature type="transmembrane region" description="Helical" evidence="9">
    <location>
        <begin position="103"/>
        <end position="120"/>
    </location>
</feature>
<accession>A0A316F0F5</accession>
<dbReference type="RefSeq" id="WP_109581762.1">
    <property type="nucleotide sequence ID" value="NZ_CAJPUX010000001.1"/>
</dbReference>
<feature type="transmembrane region" description="Helical" evidence="9">
    <location>
        <begin position="168"/>
        <end position="189"/>
    </location>
</feature>
<keyword evidence="7 9" id="KW-1133">Transmembrane helix</keyword>
<comment type="catalytic activity">
    <reaction evidence="9">
        <text>2-dehydro-3-deoxy-D-gluconate(in) + H(+)(in) = 2-dehydro-3-deoxy-D-gluconate(out) + H(+)(out)</text>
        <dbReference type="Rhea" id="RHEA:29943"/>
        <dbReference type="ChEBI" id="CHEBI:15378"/>
        <dbReference type="ChEBI" id="CHEBI:57990"/>
    </reaction>
</comment>
<keyword evidence="4 9" id="KW-0762">Sugar transport</keyword>
<dbReference type="AlphaFoldDB" id="A0A316F0F5"/>
<comment type="function">
    <text evidence="9">Catalyzes the proton-dependent uptake of 2-keto-3-deoxygluconate (KDG) into the cell.</text>
</comment>
<evidence type="ECO:0000256" key="3">
    <source>
        <dbReference type="ARBA" id="ARBA00022475"/>
    </source>
</evidence>
<evidence type="ECO:0000256" key="5">
    <source>
        <dbReference type="ARBA" id="ARBA00022692"/>
    </source>
</evidence>
<keyword evidence="11" id="KW-1185">Reference proteome</keyword>
<keyword evidence="6 9" id="KW-0769">Symport</keyword>
<evidence type="ECO:0000256" key="6">
    <source>
        <dbReference type="ARBA" id="ARBA00022847"/>
    </source>
</evidence>
<feature type="transmembrane region" description="Helical" evidence="9">
    <location>
        <begin position="288"/>
        <end position="311"/>
    </location>
</feature>
<feature type="transmembrane region" description="Helical" evidence="9">
    <location>
        <begin position="222"/>
        <end position="246"/>
    </location>
</feature>
<keyword evidence="8 9" id="KW-0472">Membrane</keyword>
<keyword evidence="2 9" id="KW-0813">Transport</keyword>
<feature type="transmembrane region" description="Helical" evidence="9">
    <location>
        <begin position="196"/>
        <end position="216"/>
    </location>
</feature>
<sequence length="327" mass="33414">MQISIKRAIERVPGGMMIVPLLIGSLVATFAPEGPKFFGSFTGALFTGALPILAVFYVCMGASINVKATPYIIKKGGVLFGVKIGTAMVLGVIMGHFLGESPISSGMFAGLSTLAVVAAMNDTNGGLYMALMGQYGKPEDVGAYTIMSLESGPFLTMVTLGVAGLSAFPWPTLVGSILPLVLGMLLGNLDREMRDFLSKAVPVMIPFFALALGAGLDLHKVWQAGMLGLGLGVAVVVITGFTLYFADRLTGGTGVAGVAAASTAGNAAAVPTLIAAANPVYEEAAKSATILVAACVVVTAVLTPLATAWVARRVANRQADAVARTAA</sequence>
<dbReference type="GeneID" id="98339423"/>
<evidence type="ECO:0000256" key="7">
    <source>
        <dbReference type="ARBA" id="ARBA00022989"/>
    </source>
</evidence>
<dbReference type="GO" id="GO:0005886">
    <property type="term" value="C:plasma membrane"/>
    <property type="evidence" value="ECO:0007669"/>
    <property type="project" value="UniProtKB-SubCell"/>
</dbReference>
<evidence type="ECO:0000256" key="9">
    <source>
        <dbReference type="HAMAP-Rule" id="MF_00070"/>
    </source>
</evidence>
<keyword evidence="3 9" id="KW-1003">Cell membrane</keyword>
<evidence type="ECO:0000256" key="1">
    <source>
        <dbReference type="ARBA" id="ARBA00006430"/>
    </source>
</evidence>
<dbReference type="HAMAP" id="MF_00070">
    <property type="entry name" value="KdgT"/>
    <property type="match status" value="1"/>
</dbReference>
<dbReference type="GO" id="GO:0015649">
    <property type="term" value="F:2-keto-3-deoxygluconate:proton symporter activity"/>
    <property type="evidence" value="ECO:0007669"/>
    <property type="project" value="UniProtKB-UniRule"/>
</dbReference>
<organism evidence="10 11">
    <name type="scientific">Cupriavidus plantarum</name>
    <dbReference type="NCBI Taxonomy" id="942865"/>
    <lineage>
        <taxon>Bacteria</taxon>
        <taxon>Pseudomonadati</taxon>
        <taxon>Pseudomonadota</taxon>
        <taxon>Betaproteobacteria</taxon>
        <taxon>Burkholderiales</taxon>
        <taxon>Burkholderiaceae</taxon>
        <taxon>Cupriavidus</taxon>
    </lineage>
</organism>
<dbReference type="Pfam" id="PF03812">
    <property type="entry name" value="KdgT"/>
    <property type="match status" value="1"/>
</dbReference>
<protein>
    <recommendedName>
        <fullName evidence="9">2-keto-3-deoxygluconate permease</fullName>
        <shortName evidence="9">KDG permease</shortName>
    </recommendedName>
</protein>
<dbReference type="Proteomes" id="UP000245754">
    <property type="component" value="Unassembled WGS sequence"/>
</dbReference>
<gene>
    <name evidence="9" type="primary">kdgT</name>
    <name evidence="10" type="ORF">C7419_1012022</name>
</gene>
<feature type="transmembrane region" description="Helical" evidence="9">
    <location>
        <begin position="76"/>
        <end position="97"/>
    </location>
</feature>
<feature type="transmembrane region" description="Helical" evidence="9">
    <location>
        <begin position="253"/>
        <end position="276"/>
    </location>
</feature>
<evidence type="ECO:0000313" key="11">
    <source>
        <dbReference type="Proteomes" id="UP000245754"/>
    </source>
</evidence>
<name>A0A316F0F5_9BURK</name>
<dbReference type="InterPro" id="IPR004684">
    <property type="entry name" value="2keto-3dGluconate_permease"/>
</dbReference>
<feature type="transmembrane region" description="Helical" evidence="9">
    <location>
        <begin position="37"/>
        <end position="64"/>
    </location>
</feature>
<evidence type="ECO:0000256" key="8">
    <source>
        <dbReference type="ARBA" id="ARBA00023136"/>
    </source>
</evidence>
<comment type="caution">
    <text evidence="10">The sequence shown here is derived from an EMBL/GenBank/DDBJ whole genome shotgun (WGS) entry which is preliminary data.</text>
</comment>
<feature type="transmembrane region" description="Helical" evidence="9">
    <location>
        <begin position="141"/>
        <end position="162"/>
    </location>
</feature>
<dbReference type="EMBL" id="QGGT01000001">
    <property type="protein sequence ID" value="PWK38131.1"/>
    <property type="molecule type" value="Genomic_DNA"/>
</dbReference>
<proteinExistence type="inferred from homology"/>
<dbReference type="OrthoDB" id="3185611at2"/>
<comment type="similarity">
    <text evidence="1 9">Belongs to the KdgT transporter family.</text>
</comment>
<keyword evidence="5 9" id="KW-0812">Transmembrane</keyword>
<comment type="subcellular location">
    <subcellularLocation>
        <location evidence="9">Cell membrane</location>
        <topology evidence="9">Multi-pass membrane protein</topology>
    </subcellularLocation>
</comment>
<evidence type="ECO:0000313" key="10">
    <source>
        <dbReference type="EMBL" id="PWK38131.1"/>
    </source>
</evidence>